<reference evidence="2" key="1">
    <citation type="submission" date="2023-06" db="EMBL/GenBank/DDBJ databases">
        <title>Genome-scale phylogeny and comparative genomics of the fungal order Sordariales.</title>
        <authorList>
            <consortium name="Lawrence Berkeley National Laboratory"/>
            <person name="Hensen N."/>
            <person name="Bonometti L."/>
            <person name="Westerberg I."/>
            <person name="Brannstrom I.O."/>
            <person name="Guillou S."/>
            <person name="Cros-Aarteil S."/>
            <person name="Calhoun S."/>
            <person name="Haridas S."/>
            <person name="Kuo A."/>
            <person name="Mondo S."/>
            <person name="Pangilinan J."/>
            <person name="Riley R."/>
            <person name="Labutti K."/>
            <person name="Andreopoulos B."/>
            <person name="Lipzen A."/>
            <person name="Chen C."/>
            <person name="Yanf M."/>
            <person name="Daum C."/>
            <person name="Ng V."/>
            <person name="Clum A."/>
            <person name="Steindorff A."/>
            <person name="Ohm R."/>
            <person name="Martin F."/>
            <person name="Silar P."/>
            <person name="Natvig D."/>
            <person name="Lalanne C."/>
            <person name="Gautier V."/>
            <person name="Ament-Velasquez S.L."/>
            <person name="Kruys A."/>
            <person name="Hutchinson M.I."/>
            <person name="Powell A.J."/>
            <person name="Barry K."/>
            <person name="Miller A.N."/>
            <person name="Grigoriev I.V."/>
            <person name="Debuchy R."/>
            <person name="Gladieux P."/>
            <person name="Thoren M.H."/>
            <person name="Johannesson H."/>
        </authorList>
    </citation>
    <scope>NUCLEOTIDE SEQUENCE</scope>
    <source>
        <strain evidence="2">CBS 606.72</strain>
    </source>
</reference>
<name>A0AA39WDT9_9PEZI</name>
<evidence type="ECO:0000256" key="1">
    <source>
        <dbReference type="SAM" id="SignalP"/>
    </source>
</evidence>
<gene>
    <name evidence="2" type="ORF">B0T14DRAFT_569601</name>
</gene>
<dbReference type="EMBL" id="JAULSU010000006">
    <property type="protein sequence ID" value="KAK0613571.1"/>
    <property type="molecule type" value="Genomic_DNA"/>
</dbReference>
<protein>
    <recommendedName>
        <fullName evidence="4">AA1-like domain-containing protein</fullName>
    </recommendedName>
</protein>
<organism evidence="2 3">
    <name type="scientific">Immersiella caudata</name>
    <dbReference type="NCBI Taxonomy" id="314043"/>
    <lineage>
        <taxon>Eukaryota</taxon>
        <taxon>Fungi</taxon>
        <taxon>Dikarya</taxon>
        <taxon>Ascomycota</taxon>
        <taxon>Pezizomycotina</taxon>
        <taxon>Sordariomycetes</taxon>
        <taxon>Sordariomycetidae</taxon>
        <taxon>Sordariales</taxon>
        <taxon>Lasiosphaeriaceae</taxon>
        <taxon>Immersiella</taxon>
    </lineage>
</organism>
<keyword evidence="1" id="KW-0732">Signal</keyword>
<comment type="caution">
    <text evidence="2">The sequence shown here is derived from an EMBL/GenBank/DDBJ whole genome shotgun (WGS) entry which is preliminary data.</text>
</comment>
<accession>A0AA39WDT9</accession>
<feature type="chain" id="PRO_5041298363" description="AA1-like domain-containing protein" evidence="1">
    <location>
        <begin position="24"/>
        <end position="194"/>
    </location>
</feature>
<dbReference type="Proteomes" id="UP001175000">
    <property type="component" value="Unassembled WGS sequence"/>
</dbReference>
<evidence type="ECO:0000313" key="2">
    <source>
        <dbReference type="EMBL" id="KAK0613571.1"/>
    </source>
</evidence>
<evidence type="ECO:0008006" key="4">
    <source>
        <dbReference type="Google" id="ProtNLM"/>
    </source>
</evidence>
<proteinExistence type="predicted"/>
<dbReference type="AlphaFoldDB" id="A0AA39WDT9"/>
<feature type="signal peptide" evidence="1">
    <location>
        <begin position="1"/>
        <end position="23"/>
    </location>
</feature>
<evidence type="ECO:0000313" key="3">
    <source>
        <dbReference type="Proteomes" id="UP001175000"/>
    </source>
</evidence>
<sequence length="194" mass="20379">MTRHGLLLLAALAVSSGVIPAQARPSAQPSTMARSEPNADCLTLSDHPSWEITNIQLTTGNLLNGPYFSAQVRNYAAASPDTYFSCQAALKSGATVGPQALACSAPLQGGTKYPTHIAATYDVATSRFTIDETWVCENNRPPLLFTGKASTTLDLPCAPVISSREDPNLVVTCAHMTPFSFPGTLVSQSPVSGP</sequence>
<keyword evidence="3" id="KW-1185">Reference proteome</keyword>